<sequence length="261" mass="29561">MKLQILKLFLIYLPLFFLLSSLGNYASGFILDIYPFCPTWLLIGFLLTLFALPIYYAGKRLKQWTVEMEEAERTIPLVSYVATFWTNNYIGTLLVCIATIAFIGNFSHSSRFTDIYLDNGTKEVVHIEIPGAEEQAIQPKTYQLLSIPLGTHQVKCNGKVKNITLSQQGKWIFNPESANSYIVSDIIYGETNAINQDKGQAEGLPQIIKNELFMTSADYLFEAPQEISISKKRYETSPATVTKTVLYRLNDMIQKVELGSN</sequence>
<evidence type="ECO:0000313" key="3">
    <source>
        <dbReference type="Proteomes" id="UP001228581"/>
    </source>
</evidence>
<reference evidence="2 3" key="1">
    <citation type="submission" date="2023-05" db="EMBL/GenBank/DDBJ databases">
        <authorList>
            <person name="Zhang X."/>
        </authorList>
    </citation>
    <scope>NUCLEOTIDE SEQUENCE [LARGE SCALE GENOMIC DNA]</scope>
    <source>
        <strain evidence="2 3">DM2B3-1</strain>
    </source>
</reference>
<evidence type="ECO:0000256" key="1">
    <source>
        <dbReference type="SAM" id="Phobius"/>
    </source>
</evidence>
<feature type="transmembrane region" description="Helical" evidence="1">
    <location>
        <begin position="33"/>
        <end position="56"/>
    </location>
</feature>
<keyword evidence="3" id="KW-1185">Reference proteome</keyword>
<dbReference type="Proteomes" id="UP001228581">
    <property type="component" value="Unassembled WGS sequence"/>
</dbReference>
<gene>
    <name evidence="2" type="ORF">QNI19_21195</name>
</gene>
<feature type="transmembrane region" description="Helical" evidence="1">
    <location>
        <begin position="77"/>
        <end position="103"/>
    </location>
</feature>
<comment type="caution">
    <text evidence="2">The sequence shown here is derived from an EMBL/GenBank/DDBJ whole genome shotgun (WGS) entry which is preliminary data.</text>
</comment>
<keyword evidence="1" id="KW-0812">Transmembrane</keyword>
<keyword evidence="1" id="KW-0472">Membrane</keyword>
<accession>A0ABT7CNZ2</accession>
<protein>
    <submittedName>
        <fullName evidence="2">Uncharacterized protein</fullName>
    </submittedName>
</protein>
<organism evidence="2 3">
    <name type="scientific">Xanthocytophaga flava</name>
    <dbReference type="NCBI Taxonomy" id="3048013"/>
    <lineage>
        <taxon>Bacteria</taxon>
        <taxon>Pseudomonadati</taxon>
        <taxon>Bacteroidota</taxon>
        <taxon>Cytophagia</taxon>
        <taxon>Cytophagales</taxon>
        <taxon>Rhodocytophagaceae</taxon>
        <taxon>Xanthocytophaga</taxon>
    </lineage>
</organism>
<dbReference type="EMBL" id="JASJOT010000015">
    <property type="protein sequence ID" value="MDJ1495469.1"/>
    <property type="molecule type" value="Genomic_DNA"/>
</dbReference>
<evidence type="ECO:0000313" key="2">
    <source>
        <dbReference type="EMBL" id="MDJ1495469.1"/>
    </source>
</evidence>
<proteinExistence type="predicted"/>
<keyword evidence="1" id="KW-1133">Transmembrane helix</keyword>
<name>A0ABT7CNZ2_9BACT</name>
<dbReference type="RefSeq" id="WP_313999514.1">
    <property type="nucleotide sequence ID" value="NZ_JASJOT010000015.1"/>
</dbReference>